<protein>
    <submittedName>
        <fullName evidence="3">Mycobacterium numidiamassiliense ORFan</fullName>
    </submittedName>
</protein>
<feature type="region of interest" description="Disordered" evidence="1">
    <location>
        <begin position="117"/>
        <end position="145"/>
    </location>
</feature>
<keyword evidence="2" id="KW-0732">Signal</keyword>
<dbReference type="EMBL" id="FUEZ01000004">
    <property type="protein sequence ID" value="SPM40525.1"/>
    <property type="molecule type" value="Genomic_DNA"/>
</dbReference>
<organism evidence="3 4">
    <name type="scientific">Mycobacterium numidiamassiliense</name>
    <dbReference type="NCBI Taxonomy" id="1841861"/>
    <lineage>
        <taxon>Bacteria</taxon>
        <taxon>Bacillati</taxon>
        <taxon>Actinomycetota</taxon>
        <taxon>Actinomycetes</taxon>
        <taxon>Mycobacteriales</taxon>
        <taxon>Mycobacteriaceae</taxon>
        <taxon>Mycobacterium</taxon>
    </lineage>
</organism>
<proteinExistence type="predicted"/>
<dbReference type="RefSeq" id="WP_131829114.1">
    <property type="nucleotide sequence ID" value="NZ_FUEZ01000004.1"/>
</dbReference>
<sequence>MSKEKIMLAVVGLGAAVAISACGGGGSTAAVNTSAAVDTSSQSYQMGLATGTNGQAEIAAYGGFDILSHSYKKLSPQDACEGQWNIDNGAAPDLKLSKTDYMAGCLYGIDHNANSTNASHAPAATVVPPSKSGPNGATVPNRPGS</sequence>
<evidence type="ECO:0000256" key="2">
    <source>
        <dbReference type="SAM" id="SignalP"/>
    </source>
</evidence>
<reference evidence="3 4" key="1">
    <citation type="submission" date="2017-01" db="EMBL/GenBank/DDBJ databases">
        <authorList>
            <consortium name="Urmite Genomes"/>
        </authorList>
    </citation>
    <scope>NUCLEOTIDE SEQUENCE [LARGE SCALE GENOMIC DNA]</scope>
    <source>
        <strain evidence="3 4">AB215</strain>
    </source>
</reference>
<feature type="chain" id="PRO_5038448905" evidence="2">
    <location>
        <begin position="24"/>
        <end position="145"/>
    </location>
</feature>
<evidence type="ECO:0000256" key="1">
    <source>
        <dbReference type="SAM" id="MobiDB-lite"/>
    </source>
</evidence>
<dbReference type="Proteomes" id="UP000240424">
    <property type="component" value="Unassembled WGS sequence"/>
</dbReference>
<keyword evidence="4" id="KW-1185">Reference proteome</keyword>
<dbReference type="PROSITE" id="PS51257">
    <property type="entry name" value="PROKAR_LIPOPROTEIN"/>
    <property type="match status" value="1"/>
</dbReference>
<feature type="signal peptide" evidence="2">
    <location>
        <begin position="1"/>
        <end position="23"/>
    </location>
</feature>
<gene>
    <name evidence="3" type="ORF">MNAB215_2726</name>
</gene>
<dbReference type="STRING" id="1841861.GCA_900157365_01045"/>
<dbReference type="OrthoDB" id="4463773at2"/>
<name>A0A2U3PA14_9MYCO</name>
<evidence type="ECO:0000313" key="4">
    <source>
        <dbReference type="Proteomes" id="UP000240424"/>
    </source>
</evidence>
<accession>A0A2U3PA14</accession>
<evidence type="ECO:0000313" key="3">
    <source>
        <dbReference type="EMBL" id="SPM40525.1"/>
    </source>
</evidence>
<dbReference type="AlphaFoldDB" id="A0A2U3PA14"/>